<name>A0ABV7MHM4_9HYPH</name>
<reference evidence="2" key="1">
    <citation type="journal article" date="2019" name="Int. J. Syst. Evol. Microbiol.">
        <title>The Global Catalogue of Microorganisms (GCM) 10K type strain sequencing project: providing services to taxonomists for standard genome sequencing and annotation.</title>
        <authorList>
            <consortium name="The Broad Institute Genomics Platform"/>
            <consortium name="The Broad Institute Genome Sequencing Center for Infectious Disease"/>
            <person name="Wu L."/>
            <person name="Ma J."/>
        </authorList>
    </citation>
    <scope>NUCLEOTIDE SEQUENCE [LARGE SCALE GENOMIC DNA]</scope>
    <source>
        <strain evidence="2">ICMP 19515</strain>
    </source>
</reference>
<protein>
    <submittedName>
        <fullName evidence="1">Uncharacterized protein</fullName>
    </submittedName>
</protein>
<organism evidence="1 2">
    <name type="scientific">Mesorhizobium cantuariense</name>
    <dbReference type="NCBI Taxonomy" id="1300275"/>
    <lineage>
        <taxon>Bacteria</taxon>
        <taxon>Pseudomonadati</taxon>
        <taxon>Pseudomonadota</taxon>
        <taxon>Alphaproteobacteria</taxon>
        <taxon>Hyphomicrobiales</taxon>
        <taxon>Phyllobacteriaceae</taxon>
        <taxon>Mesorhizobium</taxon>
    </lineage>
</organism>
<accession>A0ABV7MHM4</accession>
<comment type="caution">
    <text evidence="1">The sequence shown here is derived from an EMBL/GenBank/DDBJ whole genome shotgun (WGS) entry which is preliminary data.</text>
</comment>
<sequence>MGTEEQLLAESIRTSIGETSNVLWRLLQLQPRSLQEADEDPSDEMVELDEELSFHIKKLYRDVAILAERMHLPLLCRQISKALNRHRDTLTQASAVFDEYMECPSFDEIRGIFNSIDVMIDGKDISSIAVLQNILENTRKILVESGIPAPRSEKEIYDAVEKVLNYAFHDVISQYSLPRPLKTYKPEFAIKSVKSLVEYKFSRSENDLKTKVDELYTDTRAYVNDSGYSTFFAVIYCSDQYAHIEKVRREFQTSGIGPHWRIVLVHGGGAAQPAASAPPIAKPLKLTAQKKQK</sequence>
<evidence type="ECO:0000313" key="1">
    <source>
        <dbReference type="EMBL" id="MFC3321363.1"/>
    </source>
</evidence>
<keyword evidence="2" id="KW-1185">Reference proteome</keyword>
<dbReference type="Proteomes" id="UP001595648">
    <property type="component" value="Unassembled WGS sequence"/>
</dbReference>
<dbReference type="RefSeq" id="WP_378977667.1">
    <property type="nucleotide sequence ID" value="NZ_JBHRVD010000001.1"/>
</dbReference>
<gene>
    <name evidence="1" type="ORF">ACFOJ9_06160</name>
</gene>
<proteinExistence type="predicted"/>
<dbReference type="EMBL" id="JBHRVD010000001">
    <property type="protein sequence ID" value="MFC3321363.1"/>
    <property type="molecule type" value="Genomic_DNA"/>
</dbReference>
<evidence type="ECO:0000313" key="2">
    <source>
        <dbReference type="Proteomes" id="UP001595648"/>
    </source>
</evidence>
<dbReference type="Pfam" id="PF18742">
    <property type="entry name" value="DpnII-MboI"/>
    <property type="match status" value="1"/>
</dbReference>